<dbReference type="Pfam" id="PF00072">
    <property type="entry name" value="Response_reg"/>
    <property type="match status" value="1"/>
</dbReference>
<dbReference type="PROSITE" id="PS50885">
    <property type="entry name" value="HAMP"/>
    <property type="match status" value="11"/>
</dbReference>
<dbReference type="InterPro" id="IPR003594">
    <property type="entry name" value="HATPase_dom"/>
</dbReference>
<dbReference type="SUPFAM" id="SSF47384">
    <property type="entry name" value="Homodimeric domain of signal transducing histidine kinase"/>
    <property type="match status" value="1"/>
</dbReference>
<dbReference type="PRINTS" id="PR00344">
    <property type="entry name" value="BCTRLSENSOR"/>
</dbReference>
<dbReference type="EC" id="2.7.13.3" evidence="2"/>
<feature type="domain" description="Response regulatory" evidence="9">
    <location>
        <begin position="1370"/>
        <end position="1488"/>
    </location>
</feature>
<reference evidence="11 12" key="1">
    <citation type="submission" date="2023-04" db="EMBL/GenBank/DDBJ databases">
        <title>Genome of Basidiobolus ranarum AG-B5.</title>
        <authorList>
            <person name="Stajich J.E."/>
            <person name="Carter-House D."/>
            <person name="Gryganskyi A."/>
        </authorList>
    </citation>
    <scope>NUCLEOTIDE SEQUENCE [LARGE SCALE GENOMIC DNA]</scope>
    <source>
        <strain evidence="11 12">AG-B5</strain>
    </source>
</reference>
<feature type="domain" description="HAMP" evidence="10">
    <location>
        <begin position="280"/>
        <end position="332"/>
    </location>
</feature>
<dbReference type="SMART" id="SM00448">
    <property type="entry name" value="REC"/>
    <property type="match status" value="1"/>
</dbReference>
<dbReference type="PANTHER" id="PTHR45339">
    <property type="entry name" value="HYBRID SIGNAL TRANSDUCTION HISTIDINE KINASE J"/>
    <property type="match status" value="1"/>
</dbReference>
<dbReference type="GO" id="GO:0004673">
    <property type="term" value="F:protein histidine kinase activity"/>
    <property type="evidence" value="ECO:0007669"/>
    <property type="project" value="UniProtKB-EC"/>
</dbReference>
<dbReference type="Pfam" id="PF02518">
    <property type="entry name" value="HATPase_c"/>
    <property type="match status" value="1"/>
</dbReference>
<evidence type="ECO:0000259" key="9">
    <source>
        <dbReference type="PROSITE" id="PS50110"/>
    </source>
</evidence>
<evidence type="ECO:0000256" key="3">
    <source>
        <dbReference type="ARBA" id="ARBA00022553"/>
    </source>
</evidence>
<dbReference type="PROSITE" id="PS50109">
    <property type="entry name" value="HIS_KIN"/>
    <property type="match status" value="1"/>
</dbReference>
<dbReference type="CDD" id="cd17546">
    <property type="entry name" value="REC_hyHK_CKI1_RcsC-like"/>
    <property type="match status" value="1"/>
</dbReference>
<dbReference type="PROSITE" id="PS50110">
    <property type="entry name" value="RESPONSE_REGULATORY"/>
    <property type="match status" value="1"/>
</dbReference>
<dbReference type="Proteomes" id="UP001479436">
    <property type="component" value="Unassembled WGS sequence"/>
</dbReference>
<name>A0ABR2WQE9_9FUNG</name>
<feature type="domain" description="HAMP" evidence="10">
    <location>
        <begin position="924"/>
        <end position="976"/>
    </location>
</feature>
<dbReference type="Gene3D" id="3.40.50.2300">
    <property type="match status" value="1"/>
</dbReference>
<evidence type="ECO:0000259" key="8">
    <source>
        <dbReference type="PROSITE" id="PS50109"/>
    </source>
</evidence>
<dbReference type="SMART" id="SM00304">
    <property type="entry name" value="HAMP"/>
    <property type="match status" value="11"/>
</dbReference>
<organism evidence="11 12">
    <name type="scientific">Basidiobolus ranarum</name>
    <dbReference type="NCBI Taxonomy" id="34480"/>
    <lineage>
        <taxon>Eukaryota</taxon>
        <taxon>Fungi</taxon>
        <taxon>Fungi incertae sedis</taxon>
        <taxon>Zoopagomycota</taxon>
        <taxon>Entomophthoromycotina</taxon>
        <taxon>Basidiobolomycetes</taxon>
        <taxon>Basidiobolales</taxon>
        <taxon>Basidiobolaceae</taxon>
        <taxon>Basidiobolus</taxon>
    </lineage>
</organism>
<evidence type="ECO:0000256" key="6">
    <source>
        <dbReference type="ARBA" id="ARBA00023012"/>
    </source>
</evidence>
<dbReference type="Gene3D" id="1.10.8.500">
    <property type="entry name" value="HAMP domain in histidine kinase"/>
    <property type="match status" value="1"/>
</dbReference>
<dbReference type="SMART" id="SM00388">
    <property type="entry name" value="HisKA"/>
    <property type="match status" value="1"/>
</dbReference>
<dbReference type="Gene3D" id="1.10.287.130">
    <property type="match status" value="1"/>
</dbReference>
<evidence type="ECO:0000259" key="10">
    <source>
        <dbReference type="PROSITE" id="PS50885"/>
    </source>
</evidence>
<evidence type="ECO:0000313" key="12">
    <source>
        <dbReference type="Proteomes" id="UP001479436"/>
    </source>
</evidence>
<feature type="domain" description="Histidine kinase" evidence="8">
    <location>
        <begin position="998"/>
        <end position="1219"/>
    </location>
</feature>
<dbReference type="CDD" id="cd06225">
    <property type="entry name" value="HAMP"/>
    <property type="match status" value="10"/>
</dbReference>
<comment type="catalytic activity">
    <reaction evidence="1">
        <text>ATP + protein L-histidine = ADP + protein N-phospho-L-histidine.</text>
        <dbReference type="EC" id="2.7.13.3"/>
    </reaction>
</comment>
<keyword evidence="6" id="KW-0902">Two-component regulatory system</keyword>
<dbReference type="SUPFAM" id="SSF52172">
    <property type="entry name" value="CheY-like"/>
    <property type="match status" value="1"/>
</dbReference>
<keyword evidence="3 7" id="KW-0597">Phosphoprotein</keyword>
<dbReference type="InterPro" id="IPR004358">
    <property type="entry name" value="Sig_transdc_His_kin-like_C"/>
</dbReference>
<feature type="domain" description="HAMP" evidence="10">
    <location>
        <begin position="740"/>
        <end position="792"/>
    </location>
</feature>
<evidence type="ECO:0000313" key="11">
    <source>
        <dbReference type="EMBL" id="KAK9763752.1"/>
    </source>
</evidence>
<dbReference type="InterPro" id="IPR001789">
    <property type="entry name" value="Sig_transdc_resp-reg_receiver"/>
</dbReference>
<sequence length="1491" mass="161534">MMASNLTNQVRDIANVSKAVAKGDLSKKVTVNVKGEMLDLKNTINTMVVQLQTFASEVTRVAREVGTEGKLGGQAVVKDVGGTWKDLTENVNMMASNLTNQVRDIANVSKAVAKGDLSKKVTVDVKGEINELKMTINTMVDQLQTFASEVTRVAREVGTEGKLGGQAVVKDVGGTWKDLTDNVNLMASNLTDQVRDIANVSKAISVGDLSKKITVDVKGEIKELKVTINTMVDQLQTFASEVTRVAREVGTQGKLGGQAVVKDVGGTWKDLTDNVNLMASNLTAQVRDIANVSKAVAYGDLSKKVTVDVKGEINELKVTINTMVDQLQTFASEVTRVAREVGTEGKLGGQAVVTDVGGTWKDLTENVNMMAWNLTSQVRDIANVSKAVATGDLSKKVTVNVKGEILDLKLTINTMVDQLRTFAAEVTRVAREVGTEGKLGGQAVVTDVGGTWKDLTENVNMMASNLTAQVRDIANVSKAVAQGDLSKKITVDVKGEMLDLKNTINTMVDQLQTFATEVTRVSLEVGTEGKLGGQAIVKDVAGIWKELTDNVNIMAANLTGQVRSIAEVTTAVACGDLSKKIKVDVKGEINELKMTVNSMVDQLRTFAAEVTRVAREVGTEGKLGGQAVVKDVGGTWKDLTDNVNLMASNLTNQVRDIANVSKSIARGDLSTKVTVDVKGEMLDLKNTINTMVDQLQTFATEVSRVSLEVGTEGKLGGQAIVKDVAGVWKNLTDNVNTMAANLTGQVRSIAAVTTAVARGDLSKKISIDVKGEISELKNTVNSMVDQLRTFAAEVTRVAREVGTEGRLGGQAVVKDVDGTWKDLTDNVNLMASNLTAQVRDIANVSKAVACGDLSKKVTVNVKGEMLDLKSTINTMVDQLSLFAAEVTRVAREVGTEGNLGAQAQVNDVLGIWQEITSNVNTMAANLTTQVRAFAQISAAATDGDFTRYITVEASGEMDSLKTKINQMVYNLRESIQRNLAARDAAELANRAKSEFLANMSHEIRTPMNGIIGMTVLTLESDLTRQQRENLTIVSQLANSLLTIIDDILDISKIEAGKLVIEQIPFSLRNAMFSVLKTLAVKANQKKLDLVYDLDKDIPDQLVGDPLRLRQVITNLVGNAIKFTTDGQVTLQATVKEVTSDTAILTFCVSDTGIGIQSDKYDLIFDTFSQADGSTTRKYGGTGLGLSISKQLVQLMGGDLWVNSVYGEGSDFYFTILFKLGVMAPDLLEQRITMFNKRHVLFLNTKNHPASESVFHMLEELHLKPINASSVQEVVDIANSSRPDTPLFEMIIVDDLLDVEKIRNHSCLRYVPVVLLAISMPMQLKMKSCIDMLITSYINVPVTLPELTNALMPALESHIAMATENTGKNMSILLAEDNLVNQKLAARILEKHGHEVTIVSNGLLAVEATEHHKFDLILMDVQMPIMGGFEATARIREMERTTGTHIPIIALTAHAMIGDREKCLTAGMDEYVTKPLRFNEFITTINKFRSVP</sequence>
<dbReference type="InterPro" id="IPR003661">
    <property type="entry name" value="HisK_dim/P_dom"/>
</dbReference>
<gene>
    <name evidence="11" type="primary">NIK1_4</name>
    <name evidence="11" type="ORF">K7432_009312</name>
</gene>
<dbReference type="InterPro" id="IPR005467">
    <property type="entry name" value="His_kinase_dom"/>
</dbReference>
<feature type="domain" description="HAMP" evidence="10">
    <location>
        <begin position="556"/>
        <end position="608"/>
    </location>
</feature>
<feature type="domain" description="HAMP" evidence="10">
    <location>
        <begin position="372"/>
        <end position="424"/>
    </location>
</feature>
<dbReference type="Gene3D" id="3.30.565.10">
    <property type="entry name" value="Histidine kinase-like ATPase, C-terminal domain"/>
    <property type="match status" value="1"/>
</dbReference>
<dbReference type="CDD" id="cd16922">
    <property type="entry name" value="HATPase_EvgS-ArcB-TorS-like"/>
    <property type="match status" value="1"/>
</dbReference>
<dbReference type="InterPro" id="IPR036097">
    <property type="entry name" value="HisK_dim/P_sf"/>
</dbReference>
<feature type="modified residue" description="4-aspartylphosphate" evidence="7">
    <location>
        <position position="1419"/>
    </location>
</feature>
<evidence type="ECO:0000256" key="5">
    <source>
        <dbReference type="ARBA" id="ARBA00022777"/>
    </source>
</evidence>
<feature type="domain" description="HAMP" evidence="10">
    <location>
        <begin position="648"/>
        <end position="700"/>
    </location>
</feature>
<keyword evidence="4 11" id="KW-0808">Transferase</keyword>
<feature type="domain" description="HAMP" evidence="10">
    <location>
        <begin position="832"/>
        <end position="884"/>
    </location>
</feature>
<dbReference type="Pfam" id="PF00672">
    <property type="entry name" value="HAMP"/>
    <property type="match status" value="9"/>
</dbReference>
<dbReference type="PANTHER" id="PTHR45339:SF1">
    <property type="entry name" value="HYBRID SIGNAL TRANSDUCTION HISTIDINE KINASE J"/>
    <property type="match status" value="1"/>
</dbReference>
<feature type="domain" description="HAMP" evidence="10">
    <location>
        <begin position="188"/>
        <end position="240"/>
    </location>
</feature>
<comment type="caution">
    <text evidence="11">The sequence shown here is derived from an EMBL/GenBank/DDBJ whole genome shotgun (WGS) entry which is preliminary data.</text>
</comment>
<dbReference type="SMART" id="SM00387">
    <property type="entry name" value="HATPase_c"/>
    <property type="match status" value="1"/>
</dbReference>
<feature type="domain" description="HAMP" evidence="10">
    <location>
        <begin position="96"/>
        <end position="148"/>
    </location>
</feature>
<accession>A0ABR2WQE9</accession>
<evidence type="ECO:0000256" key="2">
    <source>
        <dbReference type="ARBA" id="ARBA00012438"/>
    </source>
</evidence>
<dbReference type="EMBL" id="JASJQH010000566">
    <property type="protein sequence ID" value="KAK9763752.1"/>
    <property type="molecule type" value="Genomic_DNA"/>
</dbReference>
<dbReference type="Pfam" id="PF00512">
    <property type="entry name" value="HisKA"/>
    <property type="match status" value="1"/>
</dbReference>
<dbReference type="InterPro" id="IPR003660">
    <property type="entry name" value="HAMP_dom"/>
</dbReference>
<dbReference type="Pfam" id="PF18947">
    <property type="entry name" value="HAMP_2"/>
    <property type="match status" value="1"/>
</dbReference>
<evidence type="ECO:0000256" key="7">
    <source>
        <dbReference type="PROSITE-ProRule" id="PRU00169"/>
    </source>
</evidence>
<evidence type="ECO:0000256" key="1">
    <source>
        <dbReference type="ARBA" id="ARBA00000085"/>
    </source>
</evidence>
<proteinExistence type="predicted"/>
<dbReference type="CDD" id="cd00082">
    <property type="entry name" value="HisKA"/>
    <property type="match status" value="1"/>
</dbReference>
<feature type="domain" description="HAMP" evidence="10">
    <location>
        <begin position="464"/>
        <end position="516"/>
    </location>
</feature>
<evidence type="ECO:0000256" key="4">
    <source>
        <dbReference type="ARBA" id="ARBA00022679"/>
    </source>
</evidence>
<dbReference type="InterPro" id="IPR011006">
    <property type="entry name" value="CheY-like_superfamily"/>
</dbReference>
<dbReference type="SUPFAM" id="SSF58104">
    <property type="entry name" value="Methyl-accepting chemotaxis protein (MCP) signaling domain"/>
    <property type="match status" value="4"/>
</dbReference>
<protein>
    <recommendedName>
        <fullName evidence="2">histidine kinase</fullName>
        <ecNumber evidence="2">2.7.13.3</ecNumber>
    </recommendedName>
</protein>
<keyword evidence="5 11" id="KW-0418">Kinase</keyword>
<feature type="domain" description="HAMP" evidence="10">
    <location>
        <begin position="4"/>
        <end position="56"/>
    </location>
</feature>
<keyword evidence="12" id="KW-1185">Reference proteome</keyword>
<dbReference type="Gene3D" id="1.20.120.1530">
    <property type="match status" value="6"/>
</dbReference>
<dbReference type="InterPro" id="IPR036890">
    <property type="entry name" value="HATPase_C_sf"/>
</dbReference>
<dbReference type="SUPFAM" id="SSF55874">
    <property type="entry name" value="ATPase domain of HSP90 chaperone/DNA topoisomerase II/histidine kinase"/>
    <property type="match status" value="1"/>
</dbReference>